<proteinExistence type="predicted"/>
<dbReference type="EMBL" id="OX465078">
    <property type="protein sequence ID" value="CAI9273084.1"/>
    <property type="molecule type" value="Genomic_DNA"/>
</dbReference>
<evidence type="ECO:0000313" key="1">
    <source>
        <dbReference type="EMBL" id="CAI9273084.1"/>
    </source>
</evidence>
<name>A0AA36DUN4_LACSI</name>
<organism evidence="1 2">
    <name type="scientific">Lactuca saligna</name>
    <name type="common">Willowleaf lettuce</name>
    <dbReference type="NCBI Taxonomy" id="75948"/>
    <lineage>
        <taxon>Eukaryota</taxon>
        <taxon>Viridiplantae</taxon>
        <taxon>Streptophyta</taxon>
        <taxon>Embryophyta</taxon>
        <taxon>Tracheophyta</taxon>
        <taxon>Spermatophyta</taxon>
        <taxon>Magnoliopsida</taxon>
        <taxon>eudicotyledons</taxon>
        <taxon>Gunneridae</taxon>
        <taxon>Pentapetalae</taxon>
        <taxon>asterids</taxon>
        <taxon>campanulids</taxon>
        <taxon>Asterales</taxon>
        <taxon>Asteraceae</taxon>
        <taxon>Cichorioideae</taxon>
        <taxon>Cichorieae</taxon>
        <taxon>Lactucinae</taxon>
        <taxon>Lactuca</taxon>
    </lineage>
</organism>
<protein>
    <submittedName>
        <fullName evidence="1">Uncharacterized protein</fullName>
    </submittedName>
</protein>
<gene>
    <name evidence="1" type="ORF">LSALG_LOCUS13251</name>
</gene>
<accession>A0AA36DUN4</accession>
<dbReference type="AlphaFoldDB" id="A0AA36DUN4"/>
<dbReference type="Proteomes" id="UP001177003">
    <property type="component" value="Chromosome 2"/>
</dbReference>
<sequence>MPPSLTYAPPVNETLLIPLLLSSLPKGTFFMRLLSQKNVSSFCLQFDVPATSRLQPGFIIFSLYNDFLFLFLRHSIVAPEQLVWCGMDGVLLYWDDMLLMVGP</sequence>
<keyword evidence="2" id="KW-1185">Reference proteome</keyword>
<reference evidence="1" key="1">
    <citation type="submission" date="2023-04" db="EMBL/GenBank/DDBJ databases">
        <authorList>
            <person name="Vijverberg K."/>
            <person name="Xiong W."/>
            <person name="Schranz E."/>
        </authorList>
    </citation>
    <scope>NUCLEOTIDE SEQUENCE</scope>
</reference>
<evidence type="ECO:0000313" key="2">
    <source>
        <dbReference type="Proteomes" id="UP001177003"/>
    </source>
</evidence>